<feature type="compositionally biased region" description="Polar residues" evidence="1">
    <location>
        <begin position="24"/>
        <end position="42"/>
    </location>
</feature>
<feature type="region of interest" description="Disordered" evidence="1">
    <location>
        <begin position="24"/>
        <end position="59"/>
    </location>
</feature>
<evidence type="ECO:0000313" key="3">
    <source>
        <dbReference type="Proteomes" id="UP000762676"/>
    </source>
</evidence>
<dbReference type="Proteomes" id="UP000762676">
    <property type="component" value="Unassembled WGS sequence"/>
</dbReference>
<organism evidence="2 3">
    <name type="scientific">Elysia marginata</name>
    <dbReference type="NCBI Taxonomy" id="1093978"/>
    <lineage>
        <taxon>Eukaryota</taxon>
        <taxon>Metazoa</taxon>
        <taxon>Spiralia</taxon>
        <taxon>Lophotrochozoa</taxon>
        <taxon>Mollusca</taxon>
        <taxon>Gastropoda</taxon>
        <taxon>Heterobranchia</taxon>
        <taxon>Euthyneura</taxon>
        <taxon>Panpulmonata</taxon>
        <taxon>Sacoglossa</taxon>
        <taxon>Placobranchoidea</taxon>
        <taxon>Plakobranchidae</taxon>
        <taxon>Elysia</taxon>
    </lineage>
</organism>
<proteinExistence type="predicted"/>
<dbReference type="AlphaFoldDB" id="A0AAV4GX94"/>
<evidence type="ECO:0000256" key="1">
    <source>
        <dbReference type="SAM" id="MobiDB-lite"/>
    </source>
</evidence>
<sequence>MVLLVACFTQEAWFKSRIFSSTGSIRSSHAQSPDSLSHPNYDTGSTMSPSLPPPPPTAYPHLTSYLPPSIHPSLNCHQLFHSHIKALWGSASLLVSCFWNCEYKSKCTLLQPRG</sequence>
<protein>
    <submittedName>
        <fullName evidence="2">Uncharacterized protein</fullName>
    </submittedName>
</protein>
<reference evidence="2 3" key="1">
    <citation type="journal article" date="2021" name="Elife">
        <title>Chloroplast acquisition without the gene transfer in kleptoplastic sea slugs, Plakobranchus ocellatus.</title>
        <authorList>
            <person name="Maeda T."/>
            <person name="Takahashi S."/>
            <person name="Yoshida T."/>
            <person name="Shimamura S."/>
            <person name="Takaki Y."/>
            <person name="Nagai Y."/>
            <person name="Toyoda A."/>
            <person name="Suzuki Y."/>
            <person name="Arimoto A."/>
            <person name="Ishii H."/>
            <person name="Satoh N."/>
            <person name="Nishiyama T."/>
            <person name="Hasebe M."/>
            <person name="Maruyama T."/>
            <person name="Minagawa J."/>
            <person name="Obokata J."/>
            <person name="Shigenobu S."/>
        </authorList>
    </citation>
    <scope>NUCLEOTIDE SEQUENCE [LARGE SCALE GENOMIC DNA]</scope>
</reference>
<gene>
    <name evidence="2" type="ORF">ElyMa_006136400</name>
</gene>
<evidence type="ECO:0000313" key="2">
    <source>
        <dbReference type="EMBL" id="GFR89906.1"/>
    </source>
</evidence>
<keyword evidence="3" id="KW-1185">Reference proteome</keyword>
<comment type="caution">
    <text evidence="2">The sequence shown here is derived from an EMBL/GenBank/DDBJ whole genome shotgun (WGS) entry which is preliminary data.</text>
</comment>
<dbReference type="EMBL" id="BMAT01012322">
    <property type="protein sequence ID" value="GFR89906.1"/>
    <property type="molecule type" value="Genomic_DNA"/>
</dbReference>
<name>A0AAV4GX94_9GAST</name>
<accession>A0AAV4GX94</accession>